<accession>A0A1B4VGZ7</accession>
<proteinExistence type="predicted"/>
<reference evidence="1 2" key="1">
    <citation type="submission" date="2015-08" db="EMBL/GenBank/DDBJ databases">
        <title>Complete genome sequence of Sulfurifustis variabilis.</title>
        <authorList>
            <person name="Miura A."/>
            <person name="Kojima H."/>
            <person name="Fukui M."/>
        </authorList>
    </citation>
    <scope>NUCLEOTIDE SEQUENCE [LARGE SCALE GENOMIC DNA]</scope>
    <source>
        <strain evidence="2">skN76</strain>
    </source>
</reference>
<name>A0A1B4VGZ7_9GAMM</name>
<organism evidence="1 2">
    <name type="scientific">Sulfurifustis variabilis</name>
    <dbReference type="NCBI Taxonomy" id="1675686"/>
    <lineage>
        <taxon>Bacteria</taxon>
        <taxon>Pseudomonadati</taxon>
        <taxon>Pseudomonadota</taxon>
        <taxon>Gammaproteobacteria</taxon>
        <taxon>Acidiferrobacterales</taxon>
        <taxon>Acidiferrobacteraceae</taxon>
        <taxon>Sulfurifustis</taxon>
    </lineage>
</organism>
<evidence type="ECO:0000313" key="1">
    <source>
        <dbReference type="EMBL" id="BAU50237.1"/>
    </source>
</evidence>
<dbReference type="KEGG" id="sva:SVA_3703"/>
<dbReference type="RefSeq" id="WP_096462554.1">
    <property type="nucleotide sequence ID" value="NZ_AP014936.1"/>
</dbReference>
<keyword evidence="2" id="KW-1185">Reference proteome</keyword>
<sequence>MQDAVCSQDQRLQAAVFWQGLAGRGLLHPLSCRVSTSHAPLEPQESDKGEAILVCVDCGYATLVPDPILRIWQAMRRFE</sequence>
<gene>
    <name evidence="1" type="ORF">SVA_3703</name>
</gene>
<protein>
    <submittedName>
        <fullName evidence="1">Uncharacterized protein</fullName>
    </submittedName>
</protein>
<dbReference type="Proteomes" id="UP000218899">
    <property type="component" value="Chromosome"/>
</dbReference>
<evidence type="ECO:0000313" key="2">
    <source>
        <dbReference type="Proteomes" id="UP000218899"/>
    </source>
</evidence>
<dbReference type="AlphaFoldDB" id="A0A1B4VGZ7"/>
<dbReference type="EMBL" id="AP014936">
    <property type="protein sequence ID" value="BAU50237.1"/>
    <property type="molecule type" value="Genomic_DNA"/>
</dbReference>